<evidence type="ECO:0000256" key="6">
    <source>
        <dbReference type="ARBA" id="ARBA00023187"/>
    </source>
</evidence>
<evidence type="ECO:0000313" key="11">
    <source>
        <dbReference type="Proteomes" id="UP001470230"/>
    </source>
</evidence>
<evidence type="ECO:0000256" key="3">
    <source>
        <dbReference type="ARBA" id="ARBA00018242"/>
    </source>
</evidence>
<dbReference type="Proteomes" id="UP001470230">
    <property type="component" value="Unassembled WGS sequence"/>
</dbReference>
<dbReference type="PANTHER" id="PTHR13007">
    <property type="entry name" value="PRE-MRNA SPLICING FACTOR-RELATED"/>
    <property type="match status" value="1"/>
</dbReference>
<evidence type="ECO:0000256" key="8">
    <source>
        <dbReference type="SAM" id="MobiDB-lite"/>
    </source>
</evidence>
<feature type="compositionally biased region" description="Polar residues" evidence="8">
    <location>
        <begin position="22"/>
        <end position="39"/>
    </location>
</feature>
<keyword evidence="7" id="KW-0539">Nucleus</keyword>
<evidence type="ECO:0000256" key="1">
    <source>
        <dbReference type="ARBA" id="ARBA00004123"/>
    </source>
</evidence>
<keyword evidence="11" id="KW-1185">Reference proteome</keyword>
<dbReference type="Gene3D" id="1.20.940.10">
    <property type="entry name" value="Functional domain of the splicing factor Prp18"/>
    <property type="match status" value="1"/>
</dbReference>
<keyword evidence="4" id="KW-0507">mRNA processing</keyword>
<evidence type="ECO:0000256" key="2">
    <source>
        <dbReference type="ARBA" id="ARBA00008137"/>
    </source>
</evidence>
<dbReference type="Pfam" id="PF02840">
    <property type="entry name" value="Prp18"/>
    <property type="match status" value="1"/>
</dbReference>
<accession>A0ABR2KXJ3</accession>
<comment type="similarity">
    <text evidence="2">Belongs to the PRP18 family.</text>
</comment>
<feature type="region of interest" description="Disordered" evidence="8">
    <location>
        <begin position="1"/>
        <end position="48"/>
    </location>
</feature>
<keyword evidence="5" id="KW-0747">Spliceosome</keyword>
<evidence type="ECO:0000313" key="10">
    <source>
        <dbReference type="EMBL" id="KAK8895800.1"/>
    </source>
</evidence>
<comment type="caution">
    <text evidence="10">The sequence shown here is derived from an EMBL/GenBank/DDBJ whole genome shotgun (WGS) entry which is preliminary data.</text>
</comment>
<gene>
    <name evidence="10" type="ORF">M9Y10_013685</name>
</gene>
<feature type="domain" description="Prp18" evidence="9">
    <location>
        <begin position="146"/>
        <end position="282"/>
    </location>
</feature>
<evidence type="ECO:0000259" key="9">
    <source>
        <dbReference type="Pfam" id="PF02840"/>
    </source>
</evidence>
<dbReference type="SUPFAM" id="SSF47938">
    <property type="entry name" value="Functional domain of the splicing factor Prp18"/>
    <property type="match status" value="1"/>
</dbReference>
<evidence type="ECO:0000256" key="4">
    <source>
        <dbReference type="ARBA" id="ARBA00022664"/>
    </source>
</evidence>
<comment type="subcellular location">
    <subcellularLocation>
        <location evidence="1">Nucleus</location>
    </subcellularLocation>
</comment>
<dbReference type="EMBL" id="JAPFFF010000002">
    <property type="protein sequence ID" value="KAK8895800.1"/>
    <property type="molecule type" value="Genomic_DNA"/>
</dbReference>
<reference evidence="10 11" key="1">
    <citation type="submission" date="2024-04" db="EMBL/GenBank/DDBJ databases">
        <title>Tritrichomonas musculus Genome.</title>
        <authorList>
            <person name="Alves-Ferreira E."/>
            <person name="Grigg M."/>
            <person name="Lorenzi H."/>
            <person name="Galac M."/>
        </authorList>
    </citation>
    <scope>NUCLEOTIDE SEQUENCE [LARGE SCALE GENOMIC DNA]</scope>
    <source>
        <strain evidence="10 11">EAF2021</strain>
    </source>
</reference>
<dbReference type="InterPro" id="IPR004098">
    <property type="entry name" value="Prp18"/>
</dbReference>
<protein>
    <recommendedName>
        <fullName evidence="3">Pre-mRNA-splicing factor 18</fullName>
    </recommendedName>
</protein>
<organism evidence="10 11">
    <name type="scientific">Tritrichomonas musculus</name>
    <dbReference type="NCBI Taxonomy" id="1915356"/>
    <lineage>
        <taxon>Eukaryota</taxon>
        <taxon>Metamonada</taxon>
        <taxon>Parabasalia</taxon>
        <taxon>Tritrichomonadida</taxon>
        <taxon>Tritrichomonadidae</taxon>
        <taxon>Tritrichomonas</taxon>
    </lineage>
</organism>
<sequence>MLNSLSALKARAKKQIEKARSQLPSQNERLAQIDSSSPMSFVAIENPDDLRTDKIRQKRLEEEEKKKDEELRQKRLKELEEADKILPAMADDDFEIAKKVNAQYSDSWARIISEFKRQIANTNDLRSPMADPSVYIEHPTDHPTVKFFKGVFNEWRERLYELDNEELEKRKNELTIMWYCLFSLQPFFEGLNTHDLGRDISVCTEGIVTELKKLNFKKAVDHYNRMAIGTNLWPIGITQYSIHWKFSADLIDSDRMLHLFNNEPARNAILSIKRLMSKYEEFHKNKTK</sequence>
<proteinExistence type="inferred from homology"/>
<evidence type="ECO:0000256" key="5">
    <source>
        <dbReference type="ARBA" id="ARBA00022728"/>
    </source>
</evidence>
<dbReference type="InterPro" id="IPR039979">
    <property type="entry name" value="PRPF18"/>
</dbReference>
<name>A0ABR2KXJ3_9EUKA</name>
<evidence type="ECO:0000256" key="7">
    <source>
        <dbReference type="ARBA" id="ARBA00023242"/>
    </source>
</evidence>
<keyword evidence="6" id="KW-0508">mRNA splicing</keyword>
<dbReference type="PANTHER" id="PTHR13007:SF19">
    <property type="entry name" value="PRE-MRNA-SPLICING FACTOR 18"/>
    <property type="match status" value="1"/>
</dbReference>